<dbReference type="RefSeq" id="WP_202749493.1">
    <property type="nucleotide sequence ID" value="NZ_JAESWC010000008.1"/>
</dbReference>
<keyword evidence="1" id="KW-1133">Transmembrane helix</keyword>
<feature type="transmembrane region" description="Helical" evidence="1">
    <location>
        <begin position="7"/>
        <end position="29"/>
    </location>
</feature>
<protein>
    <recommendedName>
        <fullName evidence="4">DUF4363 family protein</fullName>
    </recommendedName>
</protein>
<keyword evidence="1" id="KW-0812">Transmembrane</keyword>
<evidence type="ECO:0008006" key="4">
    <source>
        <dbReference type="Google" id="ProtNLM"/>
    </source>
</evidence>
<dbReference type="Proteomes" id="UP000632377">
    <property type="component" value="Unassembled WGS sequence"/>
</dbReference>
<comment type="caution">
    <text evidence="2">The sequence shown here is derived from an EMBL/GenBank/DDBJ whole genome shotgun (WGS) entry which is preliminary data.</text>
</comment>
<accession>A0ABS1TBJ8</accession>
<evidence type="ECO:0000313" key="2">
    <source>
        <dbReference type="EMBL" id="MBL4936737.1"/>
    </source>
</evidence>
<name>A0ABS1TBJ8_9CLOT</name>
<sequence length="166" mass="19950">MKSSSKSILGWIVILYLSITLILFIVWFFPWNSKQEYKNYKHYESSINKKLQATIDSVDKFDIIYQEKKISKRQLISKLKRASYELEKLHDSFKWRKGDDVTKELYLLKKEIIISYAQIYKNRAQALSNGIIINEQADTNFIQIIIDRYNHKDKLERERYNLAFLQ</sequence>
<proteinExistence type="predicted"/>
<dbReference type="EMBL" id="JAESWC010000008">
    <property type="protein sequence ID" value="MBL4936737.1"/>
    <property type="molecule type" value="Genomic_DNA"/>
</dbReference>
<evidence type="ECO:0000313" key="3">
    <source>
        <dbReference type="Proteomes" id="UP000632377"/>
    </source>
</evidence>
<gene>
    <name evidence="2" type="ORF">JK636_13315</name>
</gene>
<evidence type="ECO:0000256" key="1">
    <source>
        <dbReference type="SAM" id="Phobius"/>
    </source>
</evidence>
<keyword evidence="3" id="KW-1185">Reference proteome</keyword>
<keyword evidence="1" id="KW-0472">Membrane</keyword>
<organism evidence="2 3">
    <name type="scientific">Clostridium rhizosphaerae</name>
    <dbReference type="NCBI Taxonomy" id="2803861"/>
    <lineage>
        <taxon>Bacteria</taxon>
        <taxon>Bacillati</taxon>
        <taxon>Bacillota</taxon>
        <taxon>Clostridia</taxon>
        <taxon>Eubacteriales</taxon>
        <taxon>Clostridiaceae</taxon>
        <taxon>Clostridium</taxon>
    </lineage>
</organism>
<reference evidence="2 3" key="1">
    <citation type="submission" date="2021-01" db="EMBL/GenBank/DDBJ databases">
        <title>Genome public.</title>
        <authorList>
            <person name="Liu C."/>
            <person name="Sun Q."/>
        </authorList>
    </citation>
    <scope>NUCLEOTIDE SEQUENCE [LARGE SCALE GENOMIC DNA]</scope>
    <source>
        <strain evidence="2 3">YIM B02515</strain>
    </source>
</reference>